<dbReference type="EMBL" id="JAAOIW010000005">
    <property type="protein sequence ID" value="NHN31207.1"/>
    <property type="molecule type" value="Genomic_DNA"/>
</dbReference>
<accession>A0ABX0J494</accession>
<evidence type="ECO:0000313" key="1">
    <source>
        <dbReference type="EMBL" id="NHN31207.1"/>
    </source>
</evidence>
<comment type="caution">
    <text evidence="1">The sequence shown here is derived from an EMBL/GenBank/DDBJ whole genome shotgun (WGS) entry which is preliminary data.</text>
</comment>
<gene>
    <name evidence="1" type="ORF">G9U52_15310</name>
</gene>
<reference evidence="1" key="1">
    <citation type="submission" date="2020-03" db="EMBL/GenBank/DDBJ databases">
        <title>Draft sequencing of Paenibacilllus sp. S3N08.</title>
        <authorList>
            <person name="Kim D.-U."/>
        </authorList>
    </citation>
    <scope>NUCLEOTIDE SEQUENCE</scope>
    <source>
        <strain evidence="1">S3N08</strain>
    </source>
</reference>
<organism evidence="1 2">
    <name type="scientific">Paenibacillus agricola</name>
    <dbReference type="NCBI Taxonomy" id="2716264"/>
    <lineage>
        <taxon>Bacteria</taxon>
        <taxon>Bacillati</taxon>
        <taxon>Bacillota</taxon>
        <taxon>Bacilli</taxon>
        <taxon>Bacillales</taxon>
        <taxon>Paenibacillaceae</taxon>
        <taxon>Paenibacillus</taxon>
    </lineage>
</organism>
<proteinExistence type="predicted"/>
<name>A0ABX0J494_9BACL</name>
<dbReference type="RefSeq" id="WP_166150827.1">
    <property type="nucleotide sequence ID" value="NZ_JAAOIW010000005.1"/>
</dbReference>
<protein>
    <recommendedName>
        <fullName evidence="3">YolD-like protein</fullName>
    </recommendedName>
</protein>
<dbReference type="Proteomes" id="UP001165962">
    <property type="component" value="Unassembled WGS sequence"/>
</dbReference>
<evidence type="ECO:0008006" key="3">
    <source>
        <dbReference type="Google" id="ProtNLM"/>
    </source>
</evidence>
<keyword evidence="2" id="KW-1185">Reference proteome</keyword>
<sequence>MLFARYANLHGEFEHEVITGPVGAIETRRGVKLLLDESGDDWRWIMFEDIIHAKFDQVEI</sequence>
<evidence type="ECO:0000313" key="2">
    <source>
        <dbReference type="Proteomes" id="UP001165962"/>
    </source>
</evidence>